<feature type="domain" description="DUF5683" evidence="3">
    <location>
        <begin position="104"/>
        <end position="266"/>
    </location>
</feature>
<feature type="transmembrane region" description="Helical" evidence="1">
    <location>
        <begin position="205"/>
        <end position="223"/>
    </location>
</feature>
<name>A0ABT7U699_9BACE</name>
<reference evidence="5" key="2">
    <citation type="submission" date="2023-07" db="EMBL/GenBank/DDBJ databases">
        <title>Identification and characterization of horizontal gene transfer across gut microbiota members of farm animals based on homology search.</title>
        <authorList>
            <person name="Schwarzerova J."/>
            <person name="Nykrynova M."/>
            <person name="Jureckova K."/>
            <person name="Cejkova D."/>
            <person name="Rychlik I."/>
        </authorList>
    </citation>
    <scope>NUCLEOTIDE SEQUENCE [LARGE SCALE GENOMIC DNA]</scope>
    <source>
        <strain evidence="5">ET4</strain>
    </source>
</reference>
<reference evidence="4 5" key="1">
    <citation type="submission" date="2023-06" db="EMBL/GenBank/DDBJ databases">
        <authorList>
            <person name="Zeman M."/>
            <person name="Kubasova T."/>
            <person name="Jahodarova E."/>
            <person name="Nykrynova M."/>
            <person name="Rychlik I."/>
        </authorList>
    </citation>
    <scope>NUCLEOTIDE SEQUENCE [LARGE SCALE GENOMIC DNA]</scope>
    <source>
        <strain evidence="4 5">ET4</strain>
    </source>
</reference>
<proteinExistence type="predicted"/>
<feature type="chain" id="PRO_5045761998" evidence="2">
    <location>
        <begin position="29"/>
        <end position="266"/>
    </location>
</feature>
<organism evidence="4 5">
    <name type="scientific">Bacteroides eggerthii</name>
    <dbReference type="NCBI Taxonomy" id="28111"/>
    <lineage>
        <taxon>Bacteria</taxon>
        <taxon>Pseudomonadati</taxon>
        <taxon>Bacteroidota</taxon>
        <taxon>Bacteroidia</taxon>
        <taxon>Bacteroidales</taxon>
        <taxon>Bacteroidaceae</taxon>
        <taxon>Bacteroides</taxon>
    </lineage>
</organism>
<dbReference type="EMBL" id="JAUDCF010000021">
    <property type="protein sequence ID" value="MDM8146055.1"/>
    <property type="molecule type" value="Genomic_DNA"/>
</dbReference>
<gene>
    <name evidence="4" type="ORF">QUW02_09005</name>
</gene>
<protein>
    <submittedName>
        <fullName evidence="4">DUF5683 domain-containing protein</fullName>
    </submittedName>
</protein>
<keyword evidence="1" id="KW-0472">Membrane</keyword>
<comment type="caution">
    <text evidence="4">The sequence shown here is derived from an EMBL/GenBank/DDBJ whole genome shotgun (WGS) entry which is preliminary data.</text>
</comment>
<evidence type="ECO:0000313" key="4">
    <source>
        <dbReference type="EMBL" id="MDM8146055.1"/>
    </source>
</evidence>
<dbReference type="Proteomes" id="UP001228403">
    <property type="component" value="Unassembled WGS sequence"/>
</dbReference>
<keyword evidence="2" id="KW-0732">Signal</keyword>
<sequence length="266" mass="30375">MKTRNTAYKLVFILLCLFYGRNGICSLAAQETDSIKTRIENIPDSIPEKILTNDSIATDSVIADSIAQENLKNMKKLDQATDTLLLTHKSDSIASKKLTTRFIPNPTRALWLSLIIPGAGQVYNRKYWKIPIVYGGFLGCVYALSWNGQMYKDYSQAYLDIMDNDPNTNSYLDMLPINYDITGKEERFKDIFKNKKNYYRKYRDLSIFCMVGVYLLSVIDAYVDAELSSFDISKDLGLRIEPAIINNGNTTWRNQTSVGLQCRLNF</sequence>
<evidence type="ECO:0000256" key="1">
    <source>
        <dbReference type="SAM" id="Phobius"/>
    </source>
</evidence>
<keyword evidence="5" id="KW-1185">Reference proteome</keyword>
<accession>A0ABT7U699</accession>
<keyword evidence="1" id="KW-0812">Transmembrane</keyword>
<keyword evidence="1" id="KW-1133">Transmembrane helix</keyword>
<feature type="signal peptide" evidence="2">
    <location>
        <begin position="1"/>
        <end position="28"/>
    </location>
</feature>
<evidence type="ECO:0000256" key="2">
    <source>
        <dbReference type="SAM" id="SignalP"/>
    </source>
</evidence>
<dbReference type="InterPro" id="IPR043738">
    <property type="entry name" value="DUF5683"/>
</dbReference>
<evidence type="ECO:0000259" key="3">
    <source>
        <dbReference type="Pfam" id="PF18935"/>
    </source>
</evidence>
<evidence type="ECO:0000313" key="5">
    <source>
        <dbReference type="Proteomes" id="UP001228403"/>
    </source>
</evidence>
<dbReference type="Pfam" id="PF18935">
    <property type="entry name" value="DUF5683"/>
    <property type="match status" value="1"/>
</dbReference>